<dbReference type="InterPro" id="IPR012341">
    <property type="entry name" value="6hp_glycosidase-like_sf"/>
</dbReference>
<feature type="domain" description="Alpha fucosidase A-like C-terminal" evidence="1">
    <location>
        <begin position="318"/>
        <end position="381"/>
    </location>
</feature>
<dbReference type="AlphaFoldDB" id="A0A7R9M5Y9"/>
<evidence type="ECO:0000259" key="2">
    <source>
        <dbReference type="Pfam" id="PF22124"/>
    </source>
</evidence>
<organism evidence="3">
    <name type="scientific">Oppiella nova</name>
    <dbReference type="NCBI Taxonomy" id="334625"/>
    <lineage>
        <taxon>Eukaryota</taxon>
        <taxon>Metazoa</taxon>
        <taxon>Ecdysozoa</taxon>
        <taxon>Arthropoda</taxon>
        <taxon>Chelicerata</taxon>
        <taxon>Arachnida</taxon>
        <taxon>Acari</taxon>
        <taxon>Acariformes</taxon>
        <taxon>Sarcoptiformes</taxon>
        <taxon>Oribatida</taxon>
        <taxon>Brachypylina</taxon>
        <taxon>Oppioidea</taxon>
        <taxon>Oppiidae</taxon>
        <taxon>Oppiella</taxon>
    </lineage>
</organism>
<dbReference type="EMBL" id="OC920874">
    <property type="protein sequence ID" value="CAD7652909.1"/>
    <property type="molecule type" value="Genomic_DNA"/>
</dbReference>
<evidence type="ECO:0000259" key="1">
    <source>
        <dbReference type="Pfam" id="PF21307"/>
    </source>
</evidence>
<dbReference type="InterPro" id="IPR049053">
    <property type="entry name" value="AFCA-like_C"/>
</dbReference>
<sequence length="401" mass="45336">MNYWPAETTNLGECHLPLFNLIRSQLNIWRQQTQASDLLLTPEGKHSSKGVAVTGQHNIYGGMGLVSMAGHMDYDKTVTAWYAQHFWEHYAFGLNATFLREVAYPYLKEVVEFWDEHLKTVTNGTKQQLGKLVVPHGWSPEHGPVEDGCSYNQEIVWDLYTNYVKAADVLGVDKEFRDRMAGERDRLLWPGIGSFGQLMEWMEEQPGEKTDHHRHTSHLFGVFPGHQFNYETTPTLANASLVSLNTRGIDPKSDVKEWSFAWRTAIYARLRDAENAHHLLRELLSARNTCPNMFGLHPPMQIDGNFGITAAVAEMLVQSHAEVIELLPALPREWTAGHAKGLRSRGGHQLDIYWANHTLNNVWIASGVVADVKLKIGNTVKTIKVVPCNPIHLDHNLNPIP</sequence>
<dbReference type="PANTHER" id="PTHR31084">
    <property type="entry name" value="ALPHA-L-FUCOSIDASE 2"/>
    <property type="match status" value="1"/>
</dbReference>
<dbReference type="Pfam" id="PF22124">
    <property type="entry name" value="Glyco_hydro_95_cat"/>
    <property type="match status" value="1"/>
</dbReference>
<protein>
    <submittedName>
        <fullName evidence="3">Uncharacterized protein</fullName>
    </submittedName>
</protein>
<name>A0A7R9M5Y9_9ACAR</name>
<reference evidence="3" key="1">
    <citation type="submission" date="2020-11" db="EMBL/GenBank/DDBJ databases">
        <authorList>
            <person name="Tran Van P."/>
        </authorList>
    </citation>
    <scope>NUCLEOTIDE SEQUENCE</scope>
</reference>
<dbReference type="InterPro" id="IPR054363">
    <property type="entry name" value="GH95_cat"/>
</dbReference>
<keyword evidence="4" id="KW-1185">Reference proteome</keyword>
<dbReference type="PANTHER" id="PTHR31084:SF0">
    <property type="entry name" value="ALPHA-L-FUCOSIDASE 2"/>
    <property type="match status" value="1"/>
</dbReference>
<evidence type="ECO:0000313" key="3">
    <source>
        <dbReference type="EMBL" id="CAD7652909.1"/>
    </source>
</evidence>
<dbReference type="GO" id="GO:0005975">
    <property type="term" value="P:carbohydrate metabolic process"/>
    <property type="evidence" value="ECO:0007669"/>
    <property type="project" value="InterPro"/>
</dbReference>
<dbReference type="SUPFAM" id="SSF48208">
    <property type="entry name" value="Six-hairpin glycosidases"/>
    <property type="match status" value="1"/>
</dbReference>
<dbReference type="Pfam" id="PF21307">
    <property type="entry name" value="Glyco_hydro_95_C"/>
    <property type="match status" value="1"/>
</dbReference>
<dbReference type="Gene3D" id="1.50.10.10">
    <property type="match status" value="1"/>
</dbReference>
<evidence type="ECO:0000313" key="4">
    <source>
        <dbReference type="Proteomes" id="UP000728032"/>
    </source>
</evidence>
<dbReference type="InterPro" id="IPR008928">
    <property type="entry name" value="6-hairpin_glycosidase_sf"/>
</dbReference>
<dbReference type="OrthoDB" id="10028344at2759"/>
<proteinExistence type="predicted"/>
<dbReference type="Proteomes" id="UP000728032">
    <property type="component" value="Unassembled WGS sequence"/>
</dbReference>
<gene>
    <name evidence="3" type="ORF">ONB1V03_LOCUS9567</name>
</gene>
<accession>A0A7R9M5Y9</accession>
<dbReference type="EMBL" id="CAJPVJ010006049">
    <property type="protein sequence ID" value="CAG2170096.1"/>
    <property type="molecule type" value="Genomic_DNA"/>
</dbReference>
<dbReference type="GO" id="GO:0004560">
    <property type="term" value="F:alpha-L-fucosidase activity"/>
    <property type="evidence" value="ECO:0007669"/>
    <property type="project" value="TreeGrafter"/>
</dbReference>
<feature type="domain" description="Glycosyl hydrolase family 95 catalytic" evidence="2">
    <location>
        <begin position="1"/>
        <end position="316"/>
    </location>
</feature>